<comment type="caution">
    <text evidence="1">The sequence shown here is derived from an EMBL/GenBank/DDBJ whole genome shotgun (WGS) entry which is preliminary data.</text>
</comment>
<dbReference type="EMBL" id="JARKIE010000058">
    <property type="protein sequence ID" value="KAJ7691473.1"/>
    <property type="molecule type" value="Genomic_DNA"/>
</dbReference>
<name>A0AAD7DGX8_MYCRO</name>
<gene>
    <name evidence="1" type="ORF">B0H17DRAFT_1201115</name>
</gene>
<sequence>MLYLPSALHHAFSPLIYFARMTLPHAQHSIRRKAYASHYTPSNLAKLQPEIAEATGKMIDLALDIIVSSSYGFRLNAVSKWALEAEEGLTVAIGDFPKRGILVRVFPVLLDPRTRLAGAHFVADLDSGFRSTLCTTGTVTSPSSLRGKRSSEAIRSRISVASVVLGTLTTTPACCTVSRRFVRRF</sequence>
<dbReference type="AlphaFoldDB" id="A0AAD7DGX8"/>
<protein>
    <submittedName>
        <fullName evidence="1">Uncharacterized protein</fullName>
    </submittedName>
</protein>
<dbReference type="Proteomes" id="UP001221757">
    <property type="component" value="Unassembled WGS sequence"/>
</dbReference>
<organism evidence="1 2">
    <name type="scientific">Mycena rosella</name>
    <name type="common">Pink bonnet</name>
    <name type="synonym">Agaricus rosellus</name>
    <dbReference type="NCBI Taxonomy" id="1033263"/>
    <lineage>
        <taxon>Eukaryota</taxon>
        <taxon>Fungi</taxon>
        <taxon>Dikarya</taxon>
        <taxon>Basidiomycota</taxon>
        <taxon>Agaricomycotina</taxon>
        <taxon>Agaricomycetes</taxon>
        <taxon>Agaricomycetidae</taxon>
        <taxon>Agaricales</taxon>
        <taxon>Marasmiineae</taxon>
        <taxon>Mycenaceae</taxon>
        <taxon>Mycena</taxon>
    </lineage>
</organism>
<evidence type="ECO:0000313" key="2">
    <source>
        <dbReference type="Proteomes" id="UP001221757"/>
    </source>
</evidence>
<proteinExistence type="predicted"/>
<accession>A0AAD7DGX8</accession>
<keyword evidence="2" id="KW-1185">Reference proteome</keyword>
<evidence type="ECO:0000313" key="1">
    <source>
        <dbReference type="EMBL" id="KAJ7691473.1"/>
    </source>
</evidence>
<reference evidence="1" key="1">
    <citation type="submission" date="2023-03" db="EMBL/GenBank/DDBJ databases">
        <title>Massive genome expansion in bonnet fungi (Mycena s.s.) driven by repeated elements and novel gene families across ecological guilds.</title>
        <authorList>
            <consortium name="Lawrence Berkeley National Laboratory"/>
            <person name="Harder C.B."/>
            <person name="Miyauchi S."/>
            <person name="Viragh M."/>
            <person name="Kuo A."/>
            <person name="Thoen E."/>
            <person name="Andreopoulos B."/>
            <person name="Lu D."/>
            <person name="Skrede I."/>
            <person name="Drula E."/>
            <person name="Henrissat B."/>
            <person name="Morin E."/>
            <person name="Kohler A."/>
            <person name="Barry K."/>
            <person name="LaButti K."/>
            <person name="Morin E."/>
            <person name="Salamov A."/>
            <person name="Lipzen A."/>
            <person name="Mereny Z."/>
            <person name="Hegedus B."/>
            <person name="Baldrian P."/>
            <person name="Stursova M."/>
            <person name="Weitz H."/>
            <person name="Taylor A."/>
            <person name="Grigoriev I.V."/>
            <person name="Nagy L.G."/>
            <person name="Martin F."/>
            <person name="Kauserud H."/>
        </authorList>
    </citation>
    <scope>NUCLEOTIDE SEQUENCE</scope>
    <source>
        <strain evidence="1">CBHHK067</strain>
    </source>
</reference>